<comment type="pathway">
    <text evidence="8">Phospholipid metabolism; phosphatidylcholine biosynthesis; phosphatidylcholine from phosphocholine: step 2/2.</text>
</comment>
<dbReference type="GO" id="GO:0016020">
    <property type="term" value="C:membrane"/>
    <property type="evidence" value="ECO:0007669"/>
    <property type="project" value="InterPro"/>
</dbReference>
<dbReference type="Proteomes" id="UP000243515">
    <property type="component" value="Unassembled WGS sequence"/>
</dbReference>
<dbReference type="GO" id="GO:0012505">
    <property type="term" value="C:endomembrane system"/>
    <property type="evidence" value="ECO:0007669"/>
    <property type="project" value="UniProtKB-SubCell"/>
</dbReference>
<evidence type="ECO:0000256" key="3">
    <source>
        <dbReference type="ARBA" id="ARBA00010441"/>
    </source>
</evidence>
<dbReference type="FunFam" id="1.20.120.1760:FF:000012">
    <property type="entry name" value="sn-1,2-diacylglycerol cholinephosphotransferase"/>
    <property type="match status" value="1"/>
</dbReference>
<dbReference type="GO" id="GO:0004142">
    <property type="term" value="F:diacylglycerol cholinephosphotransferase activity"/>
    <property type="evidence" value="ECO:0007669"/>
    <property type="project" value="UniProtKB-EC"/>
</dbReference>
<keyword evidence="5" id="KW-0812">Transmembrane</keyword>
<keyword evidence="6" id="KW-1133">Transmembrane helix</keyword>
<comment type="catalytic activity">
    <reaction evidence="10">
        <text>CDP-N,N-dimethylethanolamine + a 1,2-diacyl-sn-glycerol = a 1,2-diacyl-sn-glycero-3-phospho-N,N-dimethylethanolamine + CMP + H(+)</text>
        <dbReference type="Rhea" id="RHEA:33775"/>
        <dbReference type="ChEBI" id="CHEBI:15378"/>
        <dbReference type="ChEBI" id="CHEBI:17815"/>
        <dbReference type="ChEBI" id="CHEBI:60377"/>
        <dbReference type="ChEBI" id="CHEBI:64572"/>
        <dbReference type="ChEBI" id="CHEBI:65117"/>
    </reaction>
    <physiologicalReaction direction="left-to-right" evidence="10">
        <dbReference type="Rhea" id="RHEA:33776"/>
    </physiologicalReaction>
</comment>
<sequence length="218" mass="24627">MVSIRQNDLHKLRSYRYAGVDHSLVSRYILKPFYTRCVIRWFPMGMAPNAITLSGFAFVVINFLTMLWYNPTLDRDCPPWVYFSWALGLWLYQTFDAVDGMQARRTKQSGPLGELFDHGVDACNTALGALIFAAAMNLGQSWATVLTLFGSAMTFYVQTWDEYYTQVLTLGIVSGPVEGVLTLCIVFAFTGYIGGGTFWHRPMMETIGIPKTDLIPDR</sequence>
<evidence type="ECO:0000256" key="2">
    <source>
        <dbReference type="ARBA" id="ARBA00004127"/>
    </source>
</evidence>
<dbReference type="PANTHER" id="PTHR10414">
    <property type="entry name" value="ETHANOLAMINEPHOSPHOTRANSFERASE"/>
    <property type="match status" value="1"/>
</dbReference>
<evidence type="ECO:0000256" key="5">
    <source>
        <dbReference type="ARBA" id="ARBA00022692"/>
    </source>
</evidence>
<name>A0A232LPN7_9EURO</name>
<comment type="similarity">
    <text evidence="3 11">Belongs to the CDP-alcohol phosphatidyltransferase class-I family.</text>
</comment>
<organism evidence="12 13">
    <name type="scientific">Elaphomyces granulatus</name>
    <dbReference type="NCBI Taxonomy" id="519963"/>
    <lineage>
        <taxon>Eukaryota</taxon>
        <taxon>Fungi</taxon>
        <taxon>Dikarya</taxon>
        <taxon>Ascomycota</taxon>
        <taxon>Pezizomycotina</taxon>
        <taxon>Eurotiomycetes</taxon>
        <taxon>Eurotiomycetidae</taxon>
        <taxon>Eurotiales</taxon>
        <taxon>Elaphomycetaceae</taxon>
        <taxon>Elaphomyces</taxon>
    </lineage>
</organism>
<evidence type="ECO:0000256" key="8">
    <source>
        <dbReference type="ARBA" id="ARBA00037890"/>
    </source>
</evidence>
<protein>
    <recommendedName>
        <fullName evidence="9">diacylglycerol cholinephosphotransferase</fullName>
        <ecNumber evidence="9">2.7.8.2</ecNumber>
    </recommendedName>
</protein>
<dbReference type="InterPro" id="IPR048254">
    <property type="entry name" value="CDP_ALCOHOL_P_TRANSF_CS"/>
</dbReference>
<feature type="non-terminal residue" evidence="12">
    <location>
        <position position="218"/>
    </location>
</feature>
<keyword evidence="13" id="KW-1185">Reference proteome</keyword>
<evidence type="ECO:0000256" key="1">
    <source>
        <dbReference type="ARBA" id="ARBA00001946"/>
    </source>
</evidence>
<dbReference type="EMBL" id="NPHW01006142">
    <property type="protein sequence ID" value="OXV06092.1"/>
    <property type="molecule type" value="Genomic_DNA"/>
</dbReference>
<comment type="subcellular location">
    <subcellularLocation>
        <location evidence="2">Endomembrane system</location>
        <topology evidence="2">Multi-pass membrane protein</topology>
    </subcellularLocation>
</comment>
<evidence type="ECO:0000256" key="7">
    <source>
        <dbReference type="ARBA" id="ARBA00023136"/>
    </source>
</evidence>
<dbReference type="PROSITE" id="PS00379">
    <property type="entry name" value="CDP_ALCOHOL_P_TRANSF"/>
    <property type="match status" value="1"/>
</dbReference>
<evidence type="ECO:0000256" key="9">
    <source>
        <dbReference type="ARBA" id="ARBA00038987"/>
    </source>
</evidence>
<evidence type="ECO:0000256" key="10">
    <source>
        <dbReference type="ARBA" id="ARBA00051857"/>
    </source>
</evidence>
<evidence type="ECO:0000256" key="4">
    <source>
        <dbReference type="ARBA" id="ARBA00022679"/>
    </source>
</evidence>
<comment type="cofactor">
    <cofactor evidence="1">
        <name>Mg(2+)</name>
        <dbReference type="ChEBI" id="CHEBI:18420"/>
    </cofactor>
</comment>
<evidence type="ECO:0000313" key="12">
    <source>
        <dbReference type="EMBL" id="OXV06092.1"/>
    </source>
</evidence>
<dbReference type="OrthoDB" id="196717at2759"/>
<gene>
    <name evidence="12" type="ORF">Egran_06141</name>
</gene>
<evidence type="ECO:0000256" key="6">
    <source>
        <dbReference type="ARBA" id="ARBA00022989"/>
    </source>
</evidence>
<dbReference type="AlphaFoldDB" id="A0A232LPN7"/>
<dbReference type="PANTHER" id="PTHR10414:SF37">
    <property type="entry name" value="BB IN A BOXCAR, ISOFORM C"/>
    <property type="match status" value="1"/>
</dbReference>
<accession>A0A232LPN7</accession>
<keyword evidence="7" id="KW-0472">Membrane</keyword>
<dbReference type="InterPro" id="IPR043130">
    <property type="entry name" value="CDP-OH_PTrfase_TM_dom"/>
</dbReference>
<proteinExistence type="inferred from homology"/>
<evidence type="ECO:0000256" key="11">
    <source>
        <dbReference type="RuleBase" id="RU003750"/>
    </source>
</evidence>
<dbReference type="EC" id="2.7.8.2" evidence="9"/>
<keyword evidence="4 11" id="KW-0808">Transferase</keyword>
<evidence type="ECO:0000313" key="13">
    <source>
        <dbReference type="Proteomes" id="UP000243515"/>
    </source>
</evidence>
<dbReference type="Pfam" id="PF01066">
    <property type="entry name" value="CDP-OH_P_transf"/>
    <property type="match status" value="1"/>
</dbReference>
<reference evidence="12 13" key="1">
    <citation type="journal article" date="2015" name="Environ. Microbiol.">
        <title>Metagenome sequence of Elaphomyces granulatus from sporocarp tissue reveals Ascomycota ectomycorrhizal fingerprints of genome expansion and a Proteobacteria-rich microbiome.</title>
        <authorList>
            <person name="Quandt C.A."/>
            <person name="Kohler A."/>
            <person name="Hesse C.N."/>
            <person name="Sharpton T.J."/>
            <person name="Martin F."/>
            <person name="Spatafora J.W."/>
        </authorList>
    </citation>
    <scope>NUCLEOTIDE SEQUENCE [LARGE SCALE GENOMIC DNA]</scope>
    <source>
        <strain evidence="12 13">OSC145934</strain>
    </source>
</reference>
<dbReference type="Gene3D" id="1.20.120.1760">
    <property type="match status" value="1"/>
</dbReference>
<dbReference type="InterPro" id="IPR000462">
    <property type="entry name" value="CDP-OH_P_trans"/>
</dbReference>
<dbReference type="InterPro" id="IPR014472">
    <property type="entry name" value="CHOPT"/>
</dbReference>
<comment type="caution">
    <text evidence="12">The sequence shown here is derived from an EMBL/GenBank/DDBJ whole genome shotgun (WGS) entry which is preliminary data.</text>
</comment>